<gene>
    <name evidence="1" type="ORF">SAMN05444414_10629</name>
</gene>
<organism evidence="1 2">
    <name type="scientific">Roseovarius marisflavi</name>
    <dbReference type="NCBI Taxonomy" id="1054996"/>
    <lineage>
        <taxon>Bacteria</taxon>
        <taxon>Pseudomonadati</taxon>
        <taxon>Pseudomonadota</taxon>
        <taxon>Alphaproteobacteria</taxon>
        <taxon>Rhodobacterales</taxon>
        <taxon>Roseobacteraceae</taxon>
        <taxon>Roseovarius</taxon>
    </lineage>
</organism>
<evidence type="ECO:0000313" key="2">
    <source>
        <dbReference type="Proteomes" id="UP000184191"/>
    </source>
</evidence>
<dbReference type="STRING" id="1054996.SAMN05444414_10629"/>
<protein>
    <submittedName>
        <fullName evidence="1">Uncharacterized protein</fullName>
    </submittedName>
</protein>
<name>A0A1M6Y8U1_9RHOB</name>
<dbReference type="Proteomes" id="UP000184191">
    <property type="component" value="Unassembled WGS sequence"/>
</dbReference>
<dbReference type="EMBL" id="FRBN01000006">
    <property type="protein sequence ID" value="SHL14666.1"/>
    <property type="molecule type" value="Genomic_DNA"/>
</dbReference>
<dbReference type="AlphaFoldDB" id="A0A1M6Y8U1"/>
<keyword evidence="2" id="KW-1185">Reference proteome</keyword>
<sequence length="193" mass="22498">MKLHAYLSQSRHGIFYFRWPLPTHNHRATRKTLRLSLKTRCPQEAGMLGRHLASCGLALKQQLQEVRMDHATLRAAVIDYFHKQLADAKARRVSLGPYTPKEREQVLTTVGMLEEGNIEFWQLVGRDQAEQELARFFETAGLPRDEYWPHAMRVLEGWTEGWYCKEPQTLLTRRTRGDLHCTDRSGQQVLLQD</sequence>
<accession>A0A1M6Y8U1</accession>
<proteinExistence type="predicted"/>
<evidence type="ECO:0000313" key="1">
    <source>
        <dbReference type="EMBL" id="SHL14666.1"/>
    </source>
</evidence>
<reference evidence="2" key="1">
    <citation type="submission" date="2016-11" db="EMBL/GenBank/DDBJ databases">
        <authorList>
            <person name="Varghese N."/>
            <person name="Submissions S."/>
        </authorList>
    </citation>
    <scope>NUCLEOTIDE SEQUENCE [LARGE SCALE GENOMIC DNA]</scope>
    <source>
        <strain evidence="2">DSM 29327</strain>
    </source>
</reference>